<dbReference type="Proteomes" id="UP000054383">
    <property type="component" value="Unassembled WGS sequence"/>
</dbReference>
<dbReference type="CDD" id="cd12148">
    <property type="entry name" value="fungal_TF_MHR"/>
    <property type="match status" value="1"/>
</dbReference>
<evidence type="ECO:0000313" key="7">
    <source>
        <dbReference type="EMBL" id="CRG91999.1"/>
    </source>
</evidence>
<dbReference type="AlphaFoldDB" id="A0A0U1M8U4"/>
<evidence type="ECO:0000256" key="4">
    <source>
        <dbReference type="ARBA" id="ARBA00023242"/>
    </source>
</evidence>
<evidence type="ECO:0000256" key="5">
    <source>
        <dbReference type="SAM" id="MobiDB-lite"/>
    </source>
</evidence>
<keyword evidence="2" id="KW-0805">Transcription regulation</keyword>
<proteinExistence type="predicted"/>
<keyword evidence="4" id="KW-0539">Nucleus</keyword>
<dbReference type="Pfam" id="PF04082">
    <property type="entry name" value="Fungal_trans"/>
    <property type="match status" value="1"/>
</dbReference>
<organism evidence="7 8">
    <name type="scientific">Talaromyces islandicus</name>
    <name type="common">Penicillium islandicum</name>
    <dbReference type="NCBI Taxonomy" id="28573"/>
    <lineage>
        <taxon>Eukaryota</taxon>
        <taxon>Fungi</taxon>
        <taxon>Dikarya</taxon>
        <taxon>Ascomycota</taxon>
        <taxon>Pezizomycotina</taxon>
        <taxon>Eurotiomycetes</taxon>
        <taxon>Eurotiomycetidae</taxon>
        <taxon>Eurotiales</taxon>
        <taxon>Trichocomaceae</taxon>
        <taxon>Talaromyces</taxon>
        <taxon>Talaromyces sect. Islandici</taxon>
    </lineage>
</organism>
<evidence type="ECO:0000256" key="2">
    <source>
        <dbReference type="ARBA" id="ARBA00023015"/>
    </source>
</evidence>
<gene>
    <name evidence="7" type="ORF">PISL3812_09053</name>
</gene>
<dbReference type="GO" id="GO:0003677">
    <property type="term" value="F:DNA binding"/>
    <property type="evidence" value="ECO:0007669"/>
    <property type="project" value="InterPro"/>
</dbReference>
<keyword evidence="3" id="KW-0804">Transcription</keyword>
<dbReference type="GO" id="GO:0005634">
    <property type="term" value="C:nucleus"/>
    <property type="evidence" value="ECO:0007669"/>
    <property type="project" value="UniProtKB-SubCell"/>
</dbReference>
<dbReference type="EMBL" id="CVMT01000011">
    <property type="protein sequence ID" value="CRG91999.1"/>
    <property type="molecule type" value="Genomic_DNA"/>
</dbReference>
<dbReference type="GO" id="GO:0006351">
    <property type="term" value="P:DNA-templated transcription"/>
    <property type="evidence" value="ECO:0007669"/>
    <property type="project" value="InterPro"/>
</dbReference>
<dbReference type="OMA" id="CLARASH"/>
<keyword evidence="8" id="KW-1185">Reference proteome</keyword>
<feature type="domain" description="Xylanolytic transcriptional activator regulatory" evidence="6">
    <location>
        <begin position="305"/>
        <end position="453"/>
    </location>
</feature>
<feature type="compositionally biased region" description="Polar residues" evidence="5">
    <location>
        <begin position="14"/>
        <end position="46"/>
    </location>
</feature>
<dbReference type="PANTHER" id="PTHR31001">
    <property type="entry name" value="UNCHARACTERIZED TRANSCRIPTIONAL REGULATORY PROTEIN"/>
    <property type="match status" value="1"/>
</dbReference>
<dbReference type="PANTHER" id="PTHR31001:SF53">
    <property type="entry name" value="ZN(II)2CYS6 TRANSCRIPTION FACTOR (EUROFUNG)"/>
    <property type="match status" value="1"/>
</dbReference>
<evidence type="ECO:0000256" key="1">
    <source>
        <dbReference type="ARBA" id="ARBA00004123"/>
    </source>
</evidence>
<dbReference type="OrthoDB" id="4898680at2759"/>
<reference evidence="7 8" key="1">
    <citation type="submission" date="2015-04" db="EMBL/GenBank/DDBJ databases">
        <authorList>
            <person name="Syromyatnikov M.Y."/>
            <person name="Popov V.N."/>
        </authorList>
    </citation>
    <scope>NUCLEOTIDE SEQUENCE [LARGE SCALE GENOMIC DNA]</scope>
    <source>
        <strain evidence="7">WF-38-12</strain>
    </source>
</reference>
<evidence type="ECO:0000313" key="8">
    <source>
        <dbReference type="Proteomes" id="UP000054383"/>
    </source>
</evidence>
<dbReference type="GO" id="GO:0016874">
    <property type="term" value="F:ligase activity"/>
    <property type="evidence" value="ECO:0007669"/>
    <property type="project" value="UniProtKB-KW"/>
</dbReference>
<comment type="subcellular location">
    <subcellularLocation>
        <location evidence="1">Nucleus</location>
    </subcellularLocation>
</comment>
<feature type="region of interest" description="Disordered" evidence="5">
    <location>
        <begin position="1"/>
        <end position="60"/>
    </location>
</feature>
<protein>
    <submittedName>
        <fullName evidence="7">Isoleucine--tRNA ligase</fullName>
    </submittedName>
</protein>
<evidence type="ECO:0000259" key="6">
    <source>
        <dbReference type="Pfam" id="PF04082"/>
    </source>
</evidence>
<keyword evidence="7" id="KW-0436">Ligase</keyword>
<name>A0A0U1M8U4_TALIS</name>
<dbReference type="InterPro" id="IPR007219">
    <property type="entry name" value="XnlR_reg_dom"/>
</dbReference>
<dbReference type="InterPro" id="IPR050613">
    <property type="entry name" value="Sec_Metabolite_Reg"/>
</dbReference>
<dbReference type="GO" id="GO:0008270">
    <property type="term" value="F:zinc ion binding"/>
    <property type="evidence" value="ECO:0007669"/>
    <property type="project" value="InterPro"/>
</dbReference>
<evidence type="ECO:0000256" key="3">
    <source>
        <dbReference type="ARBA" id="ARBA00023163"/>
    </source>
</evidence>
<feature type="compositionally biased region" description="Basic and acidic residues" evidence="5">
    <location>
        <begin position="1"/>
        <end position="11"/>
    </location>
</feature>
<sequence length="668" mass="74002">MTRSLDRDAVENHPSCSSAGDVQTGVSTDLTSPPSRSWTGPLQNQDQHGEQPVGAAGSGPLRDKYIADWGKRAASFPSAGVLGPTSYSAVFSESADVARSSNVAGSLRDLKSRRSNLNAIDDGQIQLGAELLLILYDDFNLYEQMATTNFDQCEGYIFAVPVLKLIFGSVRRMLENAIEDRCDPLPSLRKLSKSIFENSSQPVGVDPQTTPEDFFGSMPRKWEIIGLMFSVFGSSACLLPQSDLAAHGAASLDRRGLGIVCVSAGEICLRFCDNSGVISEQLAWALLAHTSLLTFFYGDHDYRPWKTLGDLGSVIFALGFHQQEAFARLPFFLSEHRKRLVIGSYTLDKELATFLGRPPRLSWRHLDIEPPLDVDFYDIMAEPHAPDAALAKVNSEGWNTEAALSNVSYARVMYKMGPVREFVLEVSLNPGIYHDLEGRIAEIYTMSKEIQGQLPATLRWDRGDLDALEQDREKGYITLGTHLNFLHSEFILQRTLVKRKGTGSETLLNIAHEMLSVLLIAISHRSRDGRDNNTMAWTMSLYGLPSAGVLAIELLRQSQTIDPNPSFPRSEVIQNLSRFAADLEYVIWPHAGNYEICQQARKVLRHILDRVLSAPPAMPVAASSSSAAEIDFASMDWLTGDDTATWLNQDSDFLKWVDSFDWGQELGK</sequence>
<accession>A0A0U1M8U4</accession>